<protein>
    <submittedName>
        <fullName evidence="6">Starch-binding protein</fullName>
    </submittedName>
</protein>
<dbReference type="InterPro" id="IPR012850">
    <property type="entry name" value="A-amylase_bs_C"/>
</dbReference>
<evidence type="ECO:0000313" key="6">
    <source>
        <dbReference type="EMBL" id="NER18510.1"/>
    </source>
</evidence>
<dbReference type="Pfam" id="PF07821">
    <property type="entry name" value="Alpha-amyl_C2"/>
    <property type="match status" value="1"/>
</dbReference>
<dbReference type="Pfam" id="PF00128">
    <property type="entry name" value="Alpha-amylase"/>
    <property type="match status" value="1"/>
</dbReference>
<evidence type="ECO:0000256" key="1">
    <source>
        <dbReference type="ARBA" id="ARBA00022801"/>
    </source>
</evidence>
<accession>A0A6M0CXU7</accession>
<evidence type="ECO:0000259" key="4">
    <source>
        <dbReference type="SMART" id="SM00642"/>
    </source>
</evidence>
<dbReference type="SUPFAM" id="SSF51011">
    <property type="entry name" value="Glycosyl hydrolase domain"/>
    <property type="match status" value="1"/>
</dbReference>
<dbReference type="InterPro" id="IPR017853">
    <property type="entry name" value="GH"/>
</dbReference>
<keyword evidence="7" id="KW-1185">Reference proteome</keyword>
<evidence type="ECO:0000256" key="3">
    <source>
        <dbReference type="SAM" id="SignalP"/>
    </source>
</evidence>
<proteinExistence type="predicted"/>
<dbReference type="SMART" id="SM00810">
    <property type="entry name" value="Alpha-amyl_C2"/>
    <property type="match status" value="1"/>
</dbReference>
<feature type="chain" id="PRO_5026709011" evidence="3">
    <location>
        <begin position="22"/>
        <end position="681"/>
    </location>
</feature>
<dbReference type="SUPFAM" id="SSF51445">
    <property type="entry name" value="(Trans)glycosidases"/>
    <property type="match status" value="1"/>
</dbReference>
<dbReference type="CDD" id="cd11314">
    <property type="entry name" value="AmyAc_arch_bac_plant_AmyA"/>
    <property type="match status" value="1"/>
</dbReference>
<dbReference type="GO" id="GO:0005975">
    <property type="term" value="P:carbohydrate metabolic process"/>
    <property type="evidence" value="ECO:0007669"/>
    <property type="project" value="InterPro"/>
</dbReference>
<feature type="domain" description="Alpha-amylase C-terminal beta-sheet" evidence="5">
    <location>
        <begin position="348"/>
        <end position="409"/>
    </location>
</feature>
<dbReference type="InterPro" id="IPR006047">
    <property type="entry name" value="GH13_cat_dom"/>
</dbReference>
<name>A0A6M0CXU7_9FLAO</name>
<dbReference type="RefSeq" id="WP_164033198.1">
    <property type="nucleotide sequence ID" value="NZ_JAABOQ010000006.1"/>
</dbReference>
<dbReference type="GO" id="GO:0005509">
    <property type="term" value="F:calcium ion binding"/>
    <property type="evidence" value="ECO:0007669"/>
    <property type="project" value="InterPro"/>
</dbReference>
<dbReference type="InterPro" id="IPR013780">
    <property type="entry name" value="Glyco_hydro_b"/>
</dbReference>
<keyword evidence="2" id="KW-0326">Glycosidase</keyword>
<dbReference type="GO" id="GO:0004556">
    <property type="term" value="F:alpha-amylase activity"/>
    <property type="evidence" value="ECO:0007669"/>
    <property type="project" value="InterPro"/>
</dbReference>
<evidence type="ECO:0000313" key="7">
    <source>
        <dbReference type="Proteomes" id="UP000474296"/>
    </source>
</evidence>
<dbReference type="Proteomes" id="UP000474296">
    <property type="component" value="Unassembled WGS sequence"/>
</dbReference>
<evidence type="ECO:0000256" key="2">
    <source>
        <dbReference type="ARBA" id="ARBA00023295"/>
    </source>
</evidence>
<comment type="caution">
    <text evidence="6">The sequence shown here is derived from an EMBL/GenBank/DDBJ whole genome shotgun (WGS) entry which is preliminary data.</text>
</comment>
<dbReference type="EMBL" id="JAABOQ010000006">
    <property type="protein sequence ID" value="NER18510.1"/>
    <property type="molecule type" value="Genomic_DNA"/>
</dbReference>
<dbReference type="SMART" id="SM00642">
    <property type="entry name" value="Aamy"/>
    <property type="match status" value="1"/>
</dbReference>
<dbReference type="Gene3D" id="3.20.20.80">
    <property type="entry name" value="Glycosidases"/>
    <property type="match status" value="1"/>
</dbReference>
<gene>
    <name evidence="6" type="ORF">GWK10_14925</name>
</gene>
<organism evidence="6 7">
    <name type="scientific">Spongiivirga citrea</name>
    <dbReference type="NCBI Taxonomy" id="1481457"/>
    <lineage>
        <taxon>Bacteria</taxon>
        <taxon>Pseudomonadati</taxon>
        <taxon>Bacteroidota</taxon>
        <taxon>Flavobacteriia</taxon>
        <taxon>Flavobacteriales</taxon>
        <taxon>Flavobacteriaceae</taxon>
        <taxon>Spongiivirga</taxon>
    </lineage>
</organism>
<feature type="signal peptide" evidence="3">
    <location>
        <begin position="1"/>
        <end position="21"/>
    </location>
</feature>
<keyword evidence="1" id="KW-0378">Hydrolase</keyword>
<dbReference type="Pfam" id="PF16738">
    <property type="entry name" value="CBM26"/>
    <property type="match status" value="2"/>
</dbReference>
<evidence type="ECO:0000259" key="5">
    <source>
        <dbReference type="SMART" id="SM00810"/>
    </source>
</evidence>
<reference evidence="6 7" key="1">
    <citation type="submission" date="2020-01" db="EMBL/GenBank/DDBJ databases">
        <title>Spongiivirga citrea KCTC 32990T.</title>
        <authorList>
            <person name="Wang G."/>
        </authorList>
    </citation>
    <scope>NUCLEOTIDE SEQUENCE [LARGE SCALE GENOMIC DNA]</scope>
    <source>
        <strain evidence="6 7">KCTC 32990</strain>
    </source>
</reference>
<dbReference type="AlphaFoldDB" id="A0A6M0CXU7"/>
<dbReference type="Gene3D" id="2.60.40.1180">
    <property type="entry name" value="Golgi alpha-mannosidase II"/>
    <property type="match status" value="1"/>
</dbReference>
<dbReference type="InterPro" id="IPR031965">
    <property type="entry name" value="CBM26"/>
</dbReference>
<dbReference type="Gene3D" id="2.60.40.10">
    <property type="entry name" value="Immunoglobulins"/>
    <property type="match status" value="2"/>
</dbReference>
<dbReference type="PANTHER" id="PTHR43447">
    <property type="entry name" value="ALPHA-AMYLASE"/>
    <property type="match status" value="1"/>
</dbReference>
<feature type="domain" description="Glycosyl hydrolase family 13 catalytic" evidence="4">
    <location>
        <begin position="28"/>
        <end position="347"/>
    </location>
</feature>
<sequence length="681" mass="76487">MPNLRYLLFLITVCTFSFSNAQIPNDDRVLLQGFYWEAAANNPDNWYNVINSLAADIGDMGVDMIWLPPPSDAGSLEGYLPRELNNFANNYGSLQDHISMLSSLNNNGVEPIADIVINHRVGNTNWVDFENPQWNTDAITSNDEVWSQPAYFNTYPRGANDTGTPYEAARDIDHTKNYVRESIKQFLNNLKAIGYKGWRYDFVHGFTPSYFTEYNNATNPTYTVGENFNSNKQVVQDWIDASQSNAFDFPTYFTLKSVVRDNNYSYLANNDQASGGIGWDPRNYTTFVENHDTPRYDTPNNVLNAGNVGQTYAYLLTHPGVPCIYWPHLFDWGETVQNQIKELINARKEAGIHSQSSLDIVTAQQGLYAATIQGDNYKVAMKMGPQDWSPQGANWEIITSGPNYAVWKEGTSQPPSNFTVYAYNLNTAYTWNEQQQATSGNWPGATMASDGDGWYKTEVPADCTNIIFSNNGNGQTEDLIACASQPYYYEGQFYATKPDNNSGQLTLYTQNKTHAYTWENNQPTSGQWPGVAMQSIGNGWYQTTLNGNDCTNIIFSNAGADQTTDLFGCASAPYYYNNQWNTSPPSDFSSTQRSSTSNMEAVLIYDQKTRSSRAIIQLLDNENDVSIFATNSSGRSSKVYQSKLSKGRHEIQLTLNKMKPDVYVILFDINGNKSISKLIKN</sequence>
<keyword evidence="3" id="KW-0732">Signal</keyword>
<dbReference type="InterPro" id="IPR013783">
    <property type="entry name" value="Ig-like_fold"/>
</dbReference>